<organism evidence="2 4">
    <name type="scientific">Rotaria magnacalcarata</name>
    <dbReference type="NCBI Taxonomy" id="392030"/>
    <lineage>
        <taxon>Eukaryota</taxon>
        <taxon>Metazoa</taxon>
        <taxon>Spiralia</taxon>
        <taxon>Gnathifera</taxon>
        <taxon>Rotifera</taxon>
        <taxon>Eurotatoria</taxon>
        <taxon>Bdelloidea</taxon>
        <taxon>Philodinida</taxon>
        <taxon>Philodinidae</taxon>
        <taxon>Rotaria</taxon>
    </lineage>
</organism>
<evidence type="ECO:0000313" key="4">
    <source>
        <dbReference type="Proteomes" id="UP000681967"/>
    </source>
</evidence>
<evidence type="ECO:0000313" key="3">
    <source>
        <dbReference type="EMBL" id="CAF4990864.1"/>
    </source>
</evidence>
<accession>A0A8S2W8T8</accession>
<reference evidence="2" key="1">
    <citation type="submission" date="2021-02" db="EMBL/GenBank/DDBJ databases">
        <authorList>
            <person name="Nowell W R."/>
        </authorList>
    </citation>
    <scope>NUCLEOTIDE SEQUENCE</scope>
</reference>
<feature type="region of interest" description="Disordered" evidence="1">
    <location>
        <begin position="1"/>
        <end position="47"/>
    </location>
</feature>
<feature type="non-terminal residue" evidence="2">
    <location>
        <position position="80"/>
    </location>
</feature>
<feature type="compositionally biased region" description="Basic residues" evidence="1">
    <location>
        <begin position="20"/>
        <end position="32"/>
    </location>
</feature>
<protein>
    <submittedName>
        <fullName evidence="2">Uncharacterized protein</fullName>
    </submittedName>
</protein>
<evidence type="ECO:0000313" key="2">
    <source>
        <dbReference type="EMBL" id="CAF4438017.1"/>
    </source>
</evidence>
<feature type="non-terminal residue" evidence="2">
    <location>
        <position position="1"/>
    </location>
</feature>
<dbReference type="Proteomes" id="UP000681720">
    <property type="component" value="Unassembled WGS sequence"/>
</dbReference>
<proteinExistence type="predicted"/>
<sequence>SELDQIQLMEQAKPKPQQILKRKKIKKSKKSILHSNNNNNNNLHLPKSFLSNEPSDLTDGIVVQLYLSIVEARNIPQVAN</sequence>
<dbReference type="EMBL" id="CAJOBH010063777">
    <property type="protein sequence ID" value="CAF4438017.1"/>
    <property type="molecule type" value="Genomic_DNA"/>
</dbReference>
<comment type="caution">
    <text evidence="2">The sequence shown here is derived from an EMBL/GenBank/DDBJ whole genome shotgun (WGS) entry which is preliminary data.</text>
</comment>
<gene>
    <name evidence="2" type="ORF">BYL167_LOCUS33195</name>
    <name evidence="3" type="ORF">GIL414_LOCUS56622</name>
</gene>
<name>A0A8S2W8T8_9BILA</name>
<evidence type="ECO:0000256" key="1">
    <source>
        <dbReference type="SAM" id="MobiDB-lite"/>
    </source>
</evidence>
<dbReference type="EMBL" id="CAJOBJ010203755">
    <property type="protein sequence ID" value="CAF4990864.1"/>
    <property type="molecule type" value="Genomic_DNA"/>
</dbReference>
<dbReference type="Proteomes" id="UP000681967">
    <property type="component" value="Unassembled WGS sequence"/>
</dbReference>
<dbReference type="AlphaFoldDB" id="A0A8S2W8T8"/>
<feature type="compositionally biased region" description="Low complexity" evidence="1">
    <location>
        <begin position="33"/>
        <end position="47"/>
    </location>
</feature>